<dbReference type="NCBIfam" id="TIGR00348">
    <property type="entry name" value="hsdR"/>
    <property type="match status" value="1"/>
</dbReference>
<evidence type="ECO:0000256" key="9">
    <source>
        <dbReference type="ARBA" id="ARBA00023125"/>
    </source>
</evidence>
<evidence type="ECO:0000313" key="14">
    <source>
        <dbReference type="Proteomes" id="UP000019380"/>
    </source>
</evidence>
<dbReference type="EC" id="3.1.21.3" evidence="10"/>
<dbReference type="InterPro" id="IPR051268">
    <property type="entry name" value="Type-I_R_enzyme_R_subunit"/>
</dbReference>
<dbReference type="GO" id="GO:0009035">
    <property type="term" value="F:type I site-specific deoxyribonuclease activity"/>
    <property type="evidence" value="ECO:0007669"/>
    <property type="project" value="UniProtKB-EC"/>
</dbReference>
<dbReference type="Pfam" id="PF04313">
    <property type="entry name" value="HSDR_N"/>
    <property type="match status" value="1"/>
</dbReference>
<dbReference type="GO" id="GO:0009307">
    <property type="term" value="P:DNA restriction-modification system"/>
    <property type="evidence" value="ECO:0007669"/>
    <property type="project" value="UniProtKB-KW"/>
</dbReference>
<keyword evidence="9 10" id="KW-0238">DNA-binding</keyword>
<keyword evidence="5 10" id="KW-0680">Restriction system</keyword>
<organism evidence="13 14">
    <name type="scientific">Bacteroides xylanisolvens SD CC 1b</name>
    <dbReference type="NCBI Taxonomy" id="702447"/>
    <lineage>
        <taxon>Bacteria</taxon>
        <taxon>Pseudomonadati</taxon>
        <taxon>Bacteroidota</taxon>
        <taxon>Bacteroidia</taxon>
        <taxon>Bacteroidales</taxon>
        <taxon>Bacteroidaceae</taxon>
        <taxon>Bacteroides</taxon>
    </lineage>
</organism>
<dbReference type="GO" id="GO:0003677">
    <property type="term" value="F:DNA binding"/>
    <property type="evidence" value="ECO:0007669"/>
    <property type="project" value="UniProtKB-KW"/>
</dbReference>
<name>D4VNN7_9BACE</name>
<dbReference type="CDD" id="cd18800">
    <property type="entry name" value="SF2_C_EcoR124I-like"/>
    <property type="match status" value="1"/>
</dbReference>
<dbReference type="PANTHER" id="PTHR30195:SF15">
    <property type="entry name" value="TYPE I RESTRICTION ENZYME HINDI ENDONUCLEASE SUBUNIT"/>
    <property type="match status" value="1"/>
</dbReference>
<evidence type="ECO:0000256" key="6">
    <source>
        <dbReference type="ARBA" id="ARBA00022759"/>
    </source>
</evidence>
<dbReference type="Proteomes" id="UP000019380">
    <property type="component" value="Unassembled WGS sequence"/>
</dbReference>
<comment type="subunit">
    <text evidence="10">The type I restriction/modification system is composed of three polypeptides R, M and S.</text>
</comment>
<dbReference type="RefSeq" id="WP_004316524.1">
    <property type="nucleotide sequence ID" value="NZ_ADKP01000159.1"/>
</dbReference>
<dbReference type="CDD" id="cd22332">
    <property type="entry name" value="HsdR_N"/>
    <property type="match status" value="1"/>
</dbReference>
<reference evidence="13 14" key="1">
    <citation type="submission" date="2013-12" db="EMBL/GenBank/DDBJ databases">
        <title>Improved hybrid genome assemblies of Bacteroides xylanisolvens SD CC 1b and Bacteroides xylanisolvens SD CC 2a using Illumina and 454 Sequencing.</title>
        <authorList>
            <person name="Ramaraj T."/>
            <person name="Sundararajan A."/>
            <person name="Mudge J."/>
            <person name="Schilkey F.D."/>
            <person name="Delvecchio V."/>
            <person name="Donlon M."/>
            <person name="Ziemer C."/>
        </authorList>
    </citation>
    <scope>NUCLEOTIDE SEQUENCE [LARGE SCALE GENOMIC DNA]</scope>
</reference>
<dbReference type="InterPro" id="IPR007409">
    <property type="entry name" value="Restrct_endonuc_type1_HsdR_N"/>
</dbReference>
<keyword evidence="3" id="KW-0540">Nuclease</keyword>
<dbReference type="PROSITE" id="PS51192">
    <property type="entry name" value="HELICASE_ATP_BIND_1"/>
    <property type="match status" value="1"/>
</dbReference>
<evidence type="ECO:0000256" key="8">
    <source>
        <dbReference type="ARBA" id="ARBA00022840"/>
    </source>
</evidence>
<dbReference type="InterPro" id="IPR014001">
    <property type="entry name" value="Helicase_ATP-bd"/>
</dbReference>
<dbReference type="Pfam" id="PF22679">
    <property type="entry name" value="T1R_D3-like"/>
    <property type="match status" value="1"/>
</dbReference>
<proteinExistence type="inferred from homology"/>
<protein>
    <recommendedName>
        <fullName evidence="10">Type I restriction enzyme endonuclease subunit</fullName>
        <shortName evidence="10">R protein</shortName>
        <ecNumber evidence="10">3.1.21.3</ecNumber>
    </recommendedName>
</protein>
<evidence type="ECO:0000256" key="11">
    <source>
        <dbReference type="SAM" id="Coils"/>
    </source>
</evidence>
<evidence type="ECO:0000256" key="4">
    <source>
        <dbReference type="ARBA" id="ARBA00022741"/>
    </source>
</evidence>
<comment type="function">
    <text evidence="10">Subunit R is required for both nuclease and ATPase activities, but not for modification.</text>
</comment>
<evidence type="ECO:0000259" key="12">
    <source>
        <dbReference type="PROSITE" id="PS51192"/>
    </source>
</evidence>
<evidence type="ECO:0000256" key="1">
    <source>
        <dbReference type="ARBA" id="ARBA00000851"/>
    </source>
</evidence>
<comment type="catalytic activity">
    <reaction evidence="1 10">
        <text>Endonucleolytic cleavage of DNA to give random double-stranded fragments with terminal 5'-phosphates, ATP is simultaneously hydrolyzed.</text>
        <dbReference type="EC" id="3.1.21.3"/>
    </reaction>
</comment>
<feature type="domain" description="Helicase ATP-binding" evidence="12">
    <location>
        <begin position="322"/>
        <end position="498"/>
    </location>
</feature>
<evidence type="ECO:0000313" key="13">
    <source>
        <dbReference type="EMBL" id="CDM05367.1"/>
    </source>
</evidence>
<keyword evidence="11" id="KW-0175">Coiled coil</keyword>
<evidence type="ECO:0000256" key="5">
    <source>
        <dbReference type="ARBA" id="ARBA00022747"/>
    </source>
</evidence>
<evidence type="ECO:0000256" key="2">
    <source>
        <dbReference type="ARBA" id="ARBA00008598"/>
    </source>
</evidence>
<evidence type="ECO:0000256" key="10">
    <source>
        <dbReference type="RuleBase" id="RU364115"/>
    </source>
</evidence>
<dbReference type="SMART" id="SM00487">
    <property type="entry name" value="DEXDc"/>
    <property type="match status" value="1"/>
</dbReference>
<dbReference type="InterPro" id="IPR055180">
    <property type="entry name" value="HsdR_RecA-like_helicase_dom_2"/>
</dbReference>
<dbReference type="Gene3D" id="3.40.50.300">
    <property type="entry name" value="P-loop containing nucleotide triphosphate hydrolases"/>
    <property type="match status" value="2"/>
</dbReference>
<gene>
    <name evidence="13" type="ORF">BN890_29560</name>
</gene>
<dbReference type="PANTHER" id="PTHR30195">
    <property type="entry name" value="TYPE I SITE-SPECIFIC DEOXYRIBONUCLEASE PROTEIN SUBUNIT M AND R"/>
    <property type="match status" value="1"/>
</dbReference>
<dbReference type="EMBL" id="CBXG010000034">
    <property type="protein sequence ID" value="CDM05367.1"/>
    <property type="molecule type" value="Genomic_DNA"/>
</dbReference>
<comment type="similarity">
    <text evidence="2 10">Belongs to the HsdR family.</text>
</comment>
<keyword evidence="6" id="KW-0255">Endonuclease</keyword>
<dbReference type="Pfam" id="PF18766">
    <property type="entry name" value="SWI2_SNF2"/>
    <property type="match status" value="1"/>
</dbReference>
<keyword evidence="4 10" id="KW-0547">Nucleotide-binding</keyword>
<feature type="coiled-coil region" evidence="11">
    <location>
        <begin position="937"/>
        <end position="964"/>
    </location>
</feature>
<evidence type="ECO:0000256" key="7">
    <source>
        <dbReference type="ARBA" id="ARBA00022801"/>
    </source>
</evidence>
<dbReference type="SUPFAM" id="SSF52540">
    <property type="entry name" value="P-loop containing nucleoside triphosphate hydrolases"/>
    <property type="match status" value="2"/>
</dbReference>
<dbReference type="GO" id="GO:0005524">
    <property type="term" value="F:ATP binding"/>
    <property type="evidence" value="ECO:0007669"/>
    <property type="project" value="UniProtKB-KW"/>
</dbReference>
<dbReference type="InterPro" id="IPR027417">
    <property type="entry name" value="P-loop_NTPase"/>
</dbReference>
<keyword evidence="8 10" id="KW-0067">ATP-binding</keyword>
<dbReference type="REBASE" id="87224">
    <property type="entry name" value="Bxy1bORF29550P"/>
</dbReference>
<evidence type="ECO:0000256" key="3">
    <source>
        <dbReference type="ARBA" id="ARBA00022722"/>
    </source>
</evidence>
<dbReference type="InterPro" id="IPR004473">
    <property type="entry name" value="Restrct_endonuc_typeI_HsdR"/>
</dbReference>
<accession>D4VNN7</accession>
<keyword evidence="7 10" id="KW-0378">Hydrolase</keyword>
<comment type="caution">
    <text evidence="13">The sequence shown here is derived from an EMBL/GenBank/DDBJ whole genome shotgun (WGS) entry which is preliminary data.</text>
</comment>
<sequence length="1076" mass="125315">MKQFSEATRVQMPAMVHLTRIGYTYFGKLSEDKNGTVYDGDTNILLQVFERQFKNLNPGHEGEFLQVLKDIRKELNDDDLGRGFYNRLKAVSPVKLIDFDNIGNNTFHFTAEFTCKNGQDEFRPDITLFVNGLPLCFVEVKKPNNHGGMLAESARMNKERFPNKKFRRFINITQLMIFSNNMEYDALGGIVPIQGAFYCTGARSYAPFNCFREENLSGQKIAPFHRDYLYKEIDKTVEKQILSDYNCQVIHTSPEYQTNLGFNTPTNRILTSMCSLERLLYIIRYGIAYVRMEREVDGKIESTDQKHIMRYQQLFASLAIRQKLAEGVKSGVVWHTQGSGKTALSYYLTYILNDFYSKQNKVAKFYFIVDRLDLLEQATQEFEARGLVVSTANTRAELMEQFRNNQAQQGVSGQAEITVVNIQRFAEDKEKVRISDYATNLQRIFILDEAHRGYKPGGCFLANLFDADTDAVKIALTGTPLLKEERASCKVFGNYLHTYYYDKSIADGYTLKIIREDIETSYKERLSDVYDKLETLVQKKDIRKSEIIEHPSYVNELARYIMTDLKEFRKIQGDDTLGGMVICETSEQARRFYDVFQEEWQKYQPKPIKIKLSDGSYVVGEPEVDYKSKYRPLKAGIILHDTDDKETRKQIVKDFKKNMTVDILIVFNMLLTGFDAPRLKRLYFGRKLKDHNLLQAITRVNRPYPGMRYGFVIDFADIKRNFKETNEAYLQELNRFNDVDETGESAATDTFTQVIEDKEEILNQMKKVRQTLFNYTYDNAEEFSSEISTEEDKAVLLDLKQALESAKNMANIVRTFGDDEMKEQFAKLEITKLPQLLSEVQRRISIINQKEAFNTNEETKTLINEAMMDIEFTFSKIGQEEMRLISGGVELKEKWQRTISSFTQNFDQDDPEFISLREAFMERFKEHGFVIDTIAKFNEETQALDEIIGRLQDLQKRNNVLLKKYNGDEKFARVHKRIREVNKQREDKGQKPMFSFLDEEIAAILNIIKEDVDAKVYDRNDILKKDAYFNRTVMALINGCLYHFPQIKPEMDDYKFIQTRISQQYINQYNATYGIA</sequence>
<dbReference type="AlphaFoldDB" id="D4VNN7"/>
<dbReference type="InterPro" id="IPR040980">
    <property type="entry name" value="SWI2_SNF2"/>
</dbReference>
<dbReference type="Gene3D" id="3.90.1570.50">
    <property type="match status" value="1"/>
</dbReference>